<accession>V9DW83</accession>
<reference evidence="1 2" key="1">
    <citation type="submission" date="2013-11" db="EMBL/GenBank/DDBJ databases">
        <title>The Genome Sequence of Phytophthora parasitica P1569.</title>
        <authorList>
            <consortium name="The Broad Institute Genomics Platform"/>
            <person name="Russ C."/>
            <person name="Tyler B."/>
            <person name="Panabieres F."/>
            <person name="Shan W."/>
            <person name="Tripathy S."/>
            <person name="Grunwald N."/>
            <person name="Machado M."/>
            <person name="Johnson C.S."/>
            <person name="Arredondo F."/>
            <person name="Hong C."/>
            <person name="Coffey M."/>
            <person name="Young S.K."/>
            <person name="Zeng Q."/>
            <person name="Gargeya S."/>
            <person name="Fitzgerald M."/>
            <person name="Abouelleil A."/>
            <person name="Alvarado L."/>
            <person name="Chapman S.B."/>
            <person name="Gainer-Dewar J."/>
            <person name="Goldberg J."/>
            <person name="Griggs A."/>
            <person name="Gujja S."/>
            <person name="Hansen M."/>
            <person name="Howarth C."/>
            <person name="Imamovic A."/>
            <person name="Ireland A."/>
            <person name="Larimer J."/>
            <person name="McCowan C."/>
            <person name="Murphy C."/>
            <person name="Pearson M."/>
            <person name="Poon T.W."/>
            <person name="Priest M."/>
            <person name="Roberts A."/>
            <person name="Saif S."/>
            <person name="Shea T."/>
            <person name="Sykes S."/>
            <person name="Wortman J."/>
            <person name="Nusbaum C."/>
            <person name="Birren B."/>
        </authorList>
    </citation>
    <scope>NUCLEOTIDE SEQUENCE [LARGE SCALE GENOMIC DNA]</scope>
    <source>
        <strain evidence="1 2">P1569</strain>
    </source>
</reference>
<dbReference type="EMBL" id="ANIZ01004244">
    <property type="protein sequence ID" value="ETI30277.1"/>
    <property type="molecule type" value="Genomic_DNA"/>
</dbReference>
<proteinExistence type="predicted"/>
<keyword evidence="2" id="KW-1185">Reference proteome</keyword>
<evidence type="ECO:0000313" key="1">
    <source>
        <dbReference type="EMBL" id="ETI30277.1"/>
    </source>
</evidence>
<organism evidence="1 2">
    <name type="scientific">Phytophthora nicotianae P1569</name>
    <dbReference type="NCBI Taxonomy" id="1317065"/>
    <lineage>
        <taxon>Eukaryota</taxon>
        <taxon>Sar</taxon>
        <taxon>Stramenopiles</taxon>
        <taxon>Oomycota</taxon>
        <taxon>Peronosporomycetes</taxon>
        <taxon>Peronosporales</taxon>
        <taxon>Peronosporaceae</taxon>
        <taxon>Phytophthora</taxon>
    </lineage>
</organism>
<comment type="caution">
    <text evidence="1">The sequence shown here is derived from an EMBL/GenBank/DDBJ whole genome shotgun (WGS) entry which is preliminary data.</text>
</comment>
<dbReference type="Proteomes" id="UP000018721">
    <property type="component" value="Unassembled WGS sequence"/>
</dbReference>
<evidence type="ECO:0000313" key="2">
    <source>
        <dbReference type="Proteomes" id="UP000018721"/>
    </source>
</evidence>
<gene>
    <name evidence="1" type="ORF">F443_22600</name>
</gene>
<dbReference type="AlphaFoldDB" id="V9DW83"/>
<name>V9DW83_PHYNI</name>
<dbReference type="HOGENOM" id="CLU_1869196_0_0_1"/>
<sequence>MARGRKRVIDDRADGAFVAQSLLAKRTNTNAKRTYQSEIKGMTEWLAVHHPDTIDSSTKSIRVPLPKDAVLPFVGHICSPAHTYDLNSVHASDATHAPLNVSSIWGYRSALVDIYHATLDSQLDTELRGVRMATRRP</sequence>
<protein>
    <submittedName>
        <fullName evidence="1">Uncharacterized protein</fullName>
    </submittedName>
</protein>